<dbReference type="GO" id="GO:0061630">
    <property type="term" value="F:ubiquitin protein ligase activity"/>
    <property type="evidence" value="ECO:0007669"/>
    <property type="project" value="UniProtKB-EC"/>
</dbReference>
<keyword evidence="1" id="KW-0012">Acyltransferase</keyword>
<dbReference type="AlphaFoldDB" id="A0A9W9Z696"/>
<evidence type="ECO:0000313" key="1">
    <source>
        <dbReference type="EMBL" id="KAJ7374139.1"/>
    </source>
</evidence>
<dbReference type="EMBL" id="MU826829">
    <property type="protein sequence ID" value="KAJ7374139.1"/>
    <property type="molecule type" value="Genomic_DNA"/>
</dbReference>
<sequence>MSTWAKDYVAIDEAAVQITDELEVQDEALYLSSYGNECTFSTVLSDGRRVELLPGGEGE</sequence>
<evidence type="ECO:0000313" key="2">
    <source>
        <dbReference type="Proteomes" id="UP001163046"/>
    </source>
</evidence>
<comment type="caution">
    <text evidence="1">The sequence shown here is derived from an EMBL/GenBank/DDBJ whole genome shotgun (WGS) entry which is preliminary data.</text>
</comment>
<keyword evidence="2" id="KW-1185">Reference proteome</keyword>
<name>A0A9W9Z696_9CNID</name>
<reference evidence="1" key="1">
    <citation type="submission" date="2023-01" db="EMBL/GenBank/DDBJ databases">
        <title>Genome assembly of the deep-sea coral Lophelia pertusa.</title>
        <authorList>
            <person name="Herrera S."/>
            <person name="Cordes E."/>
        </authorList>
    </citation>
    <scope>NUCLEOTIDE SEQUENCE</scope>
    <source>
        <strain evidence="1">USNM1676648</strain>
        <tissue evidence="1">Polyp</tissue>
    </source>
</reference>
<dbReference type="EC" id="2.3.2.26" evidence="1"/>
<organism evidence="1 2">
    <name type="scientific">Desmophyllum pertusum</name>
    <dbReference type="NCBI Taxonomy" id="174260"/>
    <lineage>
        <taxon>Eukaryota</taxon>
        <taxon>Metazoa</taxon>
        <taxon>Cnidaria</taxon>
        <taxon>Anthozoa</taxon>
        <taxon>Hexacorallia</taxon>
        <taxon>Scleractinia</taxon>
        <taxon>Caryophylliina</taxon>
        <taxon>Caryophylliidae</taxon>
        <taxon>Desmophyllum</taxon>
    </lineage>
</organism>
<protein>
    <submittedName>
        <fullName evidence="1">E3 ubiquitin-protein ligase HTD3</fullName>
        <ecNumber evidence="1">2.3.2.26</ecNumber>
    </submittedName>
</protein>
<gene>
    <name evidence="1" type="primary">HECTD3_1</name>
    <name evidence="1" type="ORF">OS493_009476</name>
</gene>
<keyword evidence="1" id="KW-0808">Transferase</keyword>
<accession>A0A9W9Z696</accession>
<dbReference type="Proteomes" id="UP001163046">
    <property type="component" value="Unassembled WGS sequence"/>
</dbReference>
<proteinExistence type="predicted"/>